<dbReference type="Gene3D" id="3.40.1610.10">
    <property type="entry name" value="CV3147-like domain"/>
    <property type="match status" value="1"/>
</dbReference>
<gene>
    <name evidence="3" type="ORF">HMPREF3213_00208</name>
</gene>
<evidence type="ECO:0000259" key="2">
    <source>
        <dbReference type="Pfam" id="PF20906"/>
    </source>
</evidence>
<dbReference type="InterPro" id="IPR027479">
    <property type="entry name" value="S-Me-THD_N_sf"/>
</dbReference>
<dbReference type="SUPFAM" id="SSF160991">
    <property type="entry name" value="CV3147-like"/>
    <property type="match status" value="1"/>
</dbReference>
<reference evidence="4" key="1">
    <citation type="submission" date="2016-01" db="EMBL/GenBank/DDBJ databases">
        <authorList>
            <person name="Mitreva M."/>
            <person name="Pepin K.H."/>
            <person name="Mihindukulasuriya K.A."/>
            <person name="Fulton R."/>
            <person name="Fronick C."/>
            <person name="O'Laughlin M."/>
            <person name="Miner T."/>
            <person name="Herter B."/>
            <person name="Rosa B.A."/>
            <person name="Cordes M."/>
            <person name="Tomlinson C."/>
            <person name="Wollam A."/>
            <person name="Palsikar V.B."/>
            <person name="Mardis E.R."/>
            <person name="Wilson R.K."/>
        </authorList>
    </citation>
    <scope>NUCLEOTIDE SEQUENCE [LARGE SCALE GENOMIC DNA]</scope>
    <source>
        <strain evidence="4">GED7749B</strain>
    </source>
</reference>
<organism evidence="3 4">
    <name type="scientific">Heyndrickxia coagulans</name>
    <name type="common">Weizmannia coagulans</name>
    <dbReference type="NCBI Taxonomy" id="1398"/>
    <lineage>
        <taxon>Bacteria</taxon>
        <taxon>Bacillati</taxon>
        <taxon>Bacillota</taxon>
        <taxon>Bacilli</taxon>
        <taxon>Bacillales</taxon>
        <taxon>Bacillaceae</taxon>
        <taxon>Heyndrickxia</taxon>
    </lineage>
</organism>
<dbReference type="PATRIC" id="fig|1398.22.peg.209"/>
<comment type="caution">
    <text evidence="3">The sequence shown here is derived from an EMBL/GenBank/DDBJ whole genome shotgun (WGS) entry which is preliminary data.</text>
</comment>
<protein>
    <recommendedName>
        <fullName evidence="5">DUF917 domain-containing protein</fullName>
    </recommendedName>
</protein>
<feature type="domain" description="S-Me-THD N-terminal" evidence="1">
    <location>
        <begin position="13"/>
        <end position="166"/>
    </location>
</feature>
<dbReference type="Gene3D" id="2.40.390.10">
    <property type="entry name" value="CV3147-like"/>
    <property type="match status" value="1"/>
</dbReference>
<evidence type="ECO:0008006" key="5">
    <source>
        <dbReference type="Google" id="ProtNLM"/>
    </source>
</evidence>
<name>A0A133L2H2_HEYCO</name>
<dbReference type="EMBL" id="LRPN01000008">
    <property type="protein sequence ID" value="KWZ85966.1"/>
    <property type="molecule type" value="Genomic_DNA"/>
</dbReference>
<evidence type="ECO:0000313" key="4">
    <source>
        <dbReference type="Proteomes" id="UP000070376"/>
    </source>
</evidence>
<dbReference type="AlphaFoldDB" id="A0A133L2H2"/>
<dbReference type="InterPro" id="IPR010318">
    <property type="entry name" value="S-Me-THD_N"/>
</dbReference>
<feature type="domain" description="S-Me-THD-like C-terminal" evidence="2">
    <location>
        <begin position="170"/>
        <end position="353"/>
    </location>
</feature>
<proteinExistence type="predicted"/>
<dbReference type="Proteomes" id="UP000070376">
    <property type="component" value="Unassembled WGS sequence"/>
</dbReference>
<dbReference type="Pfam" id="PF06032">
    <property type="entry name" value="S-Me-THD_N"/>
    <property type="match status" value="1"/>
</dbReference>
<dbReference type="Pfam" id="PF20906">
    <property type="entry name" value="S-Me-THD_C"/>
    <property type="match status" value="1"/>
</dbReference>
<dbReference type="InterPro" id="IPR024071">
    <property type="entry name" value="S-Me-THD_C_sf"/>
</dbReference>
<dbReference type="InterPro" id="IPR048350">
    <property type="entry name" value="S-Me-THD-like_C"/>
</dbReference>
<accession>A0A133L2H2</accession>
<sequence>MRGEVVSWFIHKEDIAYISAGAKFLSSGGGGDTKIAAYLLLSAMEEDDVIEVKTAVEMADEWVVPVAAAGSTVLMKEDLPAGEEIVKALKEYESVSGRKADAVISMEIGGINALTPLLAAFKCHLPVIDGDGMGRSFPELEMVHFYHAGIPAVPLAACSKDETLVINEAKHVSRTLKEFMFQQDGYCHFACFGAAGSRMRAAMVPGTLKLALEIGKILAQNASIWVKVQQLRHAFFQSVYGEMEIAFAGKIRAINRWFEEKMLVGALELAGQMEYHKQRAKLYFQNEFLSFQIPDACHCTTPDLIIFVHYETGLPVAVSELREGMMAMVLTVKAPGLYQTKKMLAQTGPEMFRIPNQFLQKETAGRRQQGENWH</sequence>
<evidence type="ECO:0000259" key="1">
    <source>
        <dbReference type="Pfam" id="PF06032"/>
    </source>
</evidence>
<evidence type="ECO:0000313" key="3">
    <source>
        <dbReference type="EMBL" id="KWZ85966.1"/>
    </source>
</evidence>